<keyword evidence="2" id="KW-1133">Transmembrane helix</keyword>
<dbReference type="RefSeq" id="WP_189613401.1">
    <property type="nucleotide sequence ID" value="NZ_BMXR01000018.1"/>
</dbReference>
<feature type="transmembrane region" description="Helical" evidence="2">
    <location>
        <begin position="12"/>
        <end position="34"/>
    </location>
</feature>
<feature type="transmembrane region" description="Helical" evidence="2">
    <location>
        <begin position="315"/>
        <end position="338"/>
    </location>
</feature>
<feature type="transmembrane region" description="Helical" evidence="2">
    <location>
        <begin position="418"/>
        <end position="438"/>
    </location>
</feature>
<feature type="transmembrane region" description="Helical" evidence="2">
    <location>
        <begin position="344"/>
        <end position="370"/>
    </location>
</feature>
<evidence type="ECO:0000256" key="2">
    <source>
        <dbReference type="SAM" id="Phobius"/>
    </source>
</evidence>
<gene>
    <name evidence="3" type="ORF">GCM10007392_46820</name>
</gene>
<dbReference type="GO" id="GO:0005886">
    <property type="term" value="C:plasma membrane"/>
    <property type="evidence" value="ECO:0007669"/>
    <property type="project" value="TreeGrafter"/>
</dbReference>
<keyword evidence="2" id="KW-0812">Transmembrane</keyword>
<name>A0A918NK83_9GAMM</name>
<protein>
    <submittedName>
        <fullName evidence="3">Sodium:solute symporter</fullName>
    </submittedName>
</protein>
<dbReference type="InterPro" id="IPR039672">
    <property type="entry name" value="MFS_2"/>
</dbReference>
<proteinExistence type="inferred from homology"/>
<dbReference type="AlphaFoldDB" id="A0A918NK83"/>
<evidence type="ECO:0000313" key="3">
    <source>
        <dbReference type="EMBL" id="GGX74081.1"/>
    </source>
</evidence>
<reference evidence="3" key="1">
    <citation type="journal article" date="2014" name="Int. J. Syst. Evol. Microbiol.">
        <title>Complete genome sequence of Corynebacterium casei LMG S-19264T (=DSM 44701T), isolated from a smear-ripened cheese.</title>
        <authorList>
            <consortium name="US DOE Joint Genome Institute (JGI-PGF)"/>
            <person name="Walter F."/>
            <person name="Albersmeier A."/>
            <person name="Kalinowski J."/>
            <person name="Ruckert C."/>
        </authorList>
    </citation>
    <scope>NUCLEOTIDE SEQUENCE</scope>
    <source>
        <strain evidence="3">KCTC 22169</strain>
    </source>
</reference>
<dbReference type="GO" id="GO:0015293">
    <property type="term" value="F:symporter activity"/>
    <property type="evidence" value="ECO:0007669"/>
    <property type="project" value="InterPro"/>
</dbReference>
<feature type="transmembrane region" description="Helical" evidence="2">
    <location>
        <begin position="161"/>
        <end position="181"/>
    </location>
</feature>
<dbReference type="GO" id="GO:0008643">
    <property type="term" value="P:carbohydrate transport"/>
    <property type="evidence" value="ECO:0007669"/>
    <property type="project" value="InterPro"/>
</dbReference>
<dbReference type="EMBL" id="BMXR01000018">
    <property type="protein sequence ID" value="GGX74081.1"/>
    <property type="molecule type" value="Genomic_DNA"/>
</dbReference>
<feature type="transmembrane region" description="Helical" evidence="2">
    <location>
        <begin position="54"/>
        <end position="75"/>
    </location>
</feature>
<dbReference type="Gene3D" id="1.20.1250.20">
    <property type="entry name" value="MFS general substrate transporter like domains"/>
    <property type="match status" value="2"/>
</dbReference>
<keyword evidence="2" id="KW-0472">Membrane</keyword>
<dbReference type="PANTHER" id="PTHR11328">
    <property type="entry name" value="MAJOR FACILITATOR SUPERFAMILY DOMAIN-CONTAINING PROTEIN"/>
    <property type="match status" value="1"/>
</dbReference>
<keyword evidence="4" id="KW-1185">Reference proteome</keyword>
<feature type="transmembrane region" description="Helical" evidence="2">
    <location>
        <begin position="391"/>
        <end position="412"/>
    </location>
</feature>
<feature type="transmembrane region" description="Helical" evidence="2">
    <location>
        <begin position="201"/>
        <end position="221"/>
    </location>
</feature>
<dbReference type="PANTHER" id="PTHR11328:SF24">
    <property type="entry name" value="MAJOR FACILITATOR SUPERFAMILY (MFS) PROFILE DOMAIN-CONTAINING PROTEIN"/>
    <property type="match status" value="1"/>
</dbReference>
<dbReference type="SUPFAM" id="SSF103473">
    <property type="entry name" value="MFS general substrate transporter"/>
    <property type="match status" value="1"/>
</dbReference>
<comment type="caution">
    <text evidence="3">The sequence shown here is derived from an EMBL/GenBank/DDBJ whole genome shotgun (WGS) entry which is preliminary data.</text>
</comment>
<dbReference type="Proteomes" id="UP000626148">
    <property type="component" value="Unassembled WGS sequence"/>
</dbReference>
<accession>A0A918NK83</accession>
<feature type="transmembrane region" description="Helical" evidence="2">
    <location>
        <begin position="96"/>
        <end position="114"/>
    </location>
</feature>
<reference evidence="3" key="2">
    <citation type="submission" date="2020-09" db="EMBL/GenBank/DDBJ databases">
        <authorList>
            <person name="Sun Q."/>
            <person name="Kim S."/>
        </authorList>
    </citation>
    <scope>NUCLEOTIDE SEQUENCE</scope>
    <source>
        <strain evidence="3">KCTC 22169</strain>
    </source>
</reference>
<feature type="transmembrane region" description="Helical" evidence="2">
    <location>
        <begin position="284"/>
        <end position="303"/>
    </location>
</feature>
<dbReference type="Pfam" id="PF13347">
    <property type="entry name" value="MFS_2"/>
    <property type="match status" value="1"/>
</dbReference>
<feature type="transmembrane region" description="Helical" evidence="2">
    <location>
        <begin position="126"/>
        <end position="149"/>
    </location>
</feature>
<organism evidence="3 4">
    <name type="scientific">Saccharospirillum salsuginis</name>
    <dbReference type="NCBI Taxonomy" id="418750"/>
    <lineage>
        <taxon>Bacteria</taxon>
        <taxon>Pseudomonadati</taxon>
        <taxon>Pseudomonadota</taxon>
        <taxon>Gammaproteobacteria</taxon>
        <taxon>Oceanospirillales</taxon>
        <taxon>Saccharospirillaceae</taxon>
        <taxon>Saccharospirillum</taxon>
    </lineage>
</organism>
<feature type="transmembrane region" description="Helical" evidence="2">
    <location>
        <begin position="257"/>
        <end position="278"/>
    </location>
</feature>
<dbReference type="InterPro" id="IPR036259">
    <property type="entry name" value="MFS_trans_sf"/>
</dbReference>
<evidence type="ECO:0000313" key="4">
    <source>
        <dbReference type="Proteomes" id="UP000626148"/>
    </source>
</evidence>
<comment type="similarity">
    <text evidence="1">Belongs to the sodium:galactoside symporter (TC 2.A.2) family.</text>
</comment>
<evidence type="ECO:0000256" key="1">
    <source>
        <dbReference type="ARBA" id="ARBA00009617"/>
    </source>
</evidence>
<sequence length="460" mass="50396">MSRLSRTKKLGFALGQAGWSLSSFGVANLLNYFYLPAETGTAETLARSFIPQHYLFGFMTLLGLIAFSGRLFDAITDPWIANLSDRYTGPLDRRRFFMLIALLPMTLFAVLVFIPPVGNESGWNSLWLAVMLFGYFLAFTAYTVPYTALLSELTTDAHERINLSTWIAVTWAAGFILGNSIYAVQSGLENLGFDPVTAFQWGVGLFALVSLVLMSAPIWALNKDDLVQTAPSHQPVLAALETLFADRPFRLFLIADFLYWIALTFIQIGFSYFVLILLGLDKAVISLLLQIMLFTSFLFYWPVNRVARSVGYQPVLLAGFMLMSLVFLSSVFLGHWPLPPLVQGVVIAVLAALPLAIFSILPNALVADAAGAAQARAGSARAGLYFGARNLMMKLGISVANLLFPSILLLGKSVEQDIGIRGTALAAVLFCLAGGWLMNRYRRLSRADCDTRPTPNPASA</sequence>